<dbReference type="PANTHER" id="PTHR37577:SF1">
    <property type="entry name" value="INTEGRAL MEMBRANE PROTEIN"/>
    <property type="match status" value="1"/>
</dbReference>
<dbReference type="Proteomes" id="UP000758155">
    <property type="component" value="Unassembled WGS sequence"/>
</dbReference>
<accession>A0A9P5BWC2</accession>
<feature type="transmembrane region" description="Helical" evidence="1">
    <location>
        <begin position="186"/>
        <end position="210"/>
    </location>
</feature>
<name>A0A9P5BWC2_9PLEO</name>
<dbReference type="InterPro" id="IPR053018">
    <property type="entry name" value="Elsinochrome_Biosynth-Asso"/>
</dbReference>
<feature type="transmembrane region" description="Helical" evidence="1">
    <location>
        <begin position="151"/>
        <end position="174"/>
    </location>
</feature>
<comment type="caution">
    <text evidence="2">The sequence shown here is derived from an EMBL/GenBank/DDBJ whole genome shotgun (WGS) entry which is preliminary data.</text>
</comment>
<gene>
    <name evidence="2" type="primary">ESF1_1</name>
    <name evidence="2" type="ORF">E8E12_000972</name>
</gene>
<organism evidence="2 3">
    <name type="scientific">Didymella heteroderae</name>
    <dbReference type="NCBI Taxonomy" id="1769908"/>
    <lineage>
        <taxon>Eukaryota</taxon>
        <taxon>Fungi</taxon>
        <taxon>Dikarya</taxon>
        <taxon>Ascomycota</taxon>
        <taxon>Pezizomycotina</taxon>
        <taxon>Dothideomycetes</taxon>
        <taxon>Pleosporomycetidae</taxon>
        <taxon>Pleosporales</taxon>
        <taxon>Pleosporineae</taxon>
        <taxon>Didymellaceae</taxon>
        <taxon>Didymella</taxon>
    </lineage>
</organism>
<protein>
    <submittedName>
        <fullName evidence="2">Pre-rRNA-processing protein esf1</fullName>
    </submittedName>
</protein>
<dbReference type="AlphaFoldDB" id="A0A9P5BWC2"/>
<evidence type="ECO:0000313" key="3">
    <source>
        <dbReference type="Proteomes" id="UP000758155"/>
    </source>
</evidence>
<evidence type="ECO:0000313" key="2">
    <source>
        <dbReference type="EMBL" id="KAF3033178.1"/>
    </source>
</evidence>
<keyword evidence="1" id="KW-1133">Transmembrane helix</keyword>
<evidence type="ECO:0000256" key="1">
    <source>
        <dbReference type="SAM" id="Phobius"/>
    </source>
</evidence>
<feature type="transmembrane region" description="Helical" evidence="1">
    <location>
        <begin position="230"/>
        <end position="252"/>
    </location>
</feature>
<sequence length="386" mass="42325">MDGGRHRISAIQALGFVAFFHVARGLPSVFVIFDNIAWYDGACANGSEPDIAGIGVVLSFVLASAMTTTASILAMILDNAYDSKGQFALTAPIKYIRERFLDTEWKKDYAWRPFLDPLIIGFGDQQLVTGYAVLLSAWIKVAQNSFEVQGAHFVLVLYICALSSSSHLAALITLRKYFRKYKLIARIRLTLVVFFAIFLFASMIAAIGMPSTVTSRVGVTTEESSRAQRLAFLVSMLFILIGFSTALVCILYDPDRKSAASKAASDPNGSIVQLVRRLTNQNPSTPSCSPHFILLPAHFGLLLVYFLFLNPLIAFMVQILSAILSAVLVLTQKFAQPGNQKAFCGLQDEGENVWGFGQTLSVAMLLLPVLSACHTYLEGRQDIREG</sequence>
<keyword evidence="1" id="KW-0472">Membrane</keyword>
<dbReference type="PANTHER" id="PTHR37577">
    <property type="entry name" value="INTEGRAL MEMBRANE PROTEIN"/>
    <property type="match status" value="1"/>
</dbReference>
<dbReference type="OrthoDB" id="5427664at2759"/>
<keyword evidence="3" id="KW-1185">Reference proteome</keyword>
<proteinExistence type="predicted"/>
<feature type="transmembrane region" description="Helical" evidence="1">
    <location>
        <begin position="12"/>
        <end position="33"/>
    </location>
</feature>
<dbReference type="EMBL" id="SWKV01000085">
    <property type="protein sequence ID" value="KAF3033178.1"/>
    <property type="molecule type" value="Genomic_DNA"/>
</dbReference>
<keyword evidence="1" id="KW-0812">Transmembrane</keyword>
<reference evidence="2" key="1">
    <citation type="submission" date="2019-04" db="EMBL/GenBank/DDBJ databases">
        <title>Sequencing of skin fungus with MAO and IRED activity.</title>
        <authorList>
            <person name="Marsaioli A.J."/>
            <person name="Bonatto J.M.C."/>
            <person name="Reis Junior O."/>
        </authorList>
    </citation>
    <scope>NUCLEOTIDE SEQUENCE</scope>
    <source>
        <strain evidence="2">28M1</strain>
    </source>
</reference>
<feature type="transmembrane region" description="Helical" evidence="1">
    <location>
        <begin position="302"/>
        <end position="330"/>
    </location>
</feature>
<feature type="transmembrane region" description="Helical" evidence="1">
    <location>
        <begin position="53"/>
        <end position="77"/>
    </location>
</feature>